<dbReference type="Proteomes" id="UP001152795">
    <property type="component" value="Unassembled WGS sequence"/>
</dbReference>
<evidence type="ECO:0000313" key="2">
    <source>
        <dbReference type="EMBL" id="CAB4004868.1"/>
    </source>
</evidence>
<evidence type="ECO:0000256" key="1">
    <source>
        <dbReference type="SAM" id="MobiDB-lite"/>
    </source>
</evidence>
<gene>
    <name evidence="2" type="ORF">PACLA_8A074511</name>
</gene>
<evidence type="ECO:0000313" key="3">
    <source>
        <dbReference type="Proteomes" id="UP001152795"/>
    </source>
</evidence>
<feature type="compositionally biased region" description="Low complexity" evidence="1">
    <location>
        <begin position="153"/>
        <end position="164"/>
    </location>
</feature>
<dbReference type="EMBL" id="CACRXK020005029">
    <property type="protein sequence ID" value="CAB4004868.1"/>
    <property type="molecule type" value="Genomic_DNA"/>
</dbReference>
<dbReference type="OrthoDB" id="5952660at2759"/>
<name>A0A6S7IS65_PARCT</name>
<protein>
    <submittedName>
        <fullName evidence="2">Uncharacterized protein</fullName>
    </submittedName>
</protein>
<feature type="region of interest" description="Disordered" evidence="1">
    <location>
        <begin position="353"/>
        <end position="379"/>
    </location>
</feature>
<dbReference type="SUPFAM" id="SSF75011">
    <property type="entry name" value="3-carboxy-cis,cis-mucoante lactonizing enzyme"/>
    <property type="match status" value="1"/>
</dbReference>
<keyword evidence="3" id="KW-1185">Reference proteome</keyword>
<accession>A0A6S7IS65</accession>
<comment type="caution">
    <text evidence="2">The sequence shown here is derived from an EMBL/GenBank/DDBJ whole genome shotgun (WGS) entry which is preliminary data.</text>
</comment>
<feature type="compositionally biased region" description="Acidic residues" evidence="1">
    <location>
        <begin position="353"/>
        <end position="376"/>
    </location>
</feature>
<reference evidence="2" key="1">
    <citation type="submission" date="2020-04" db="EMBL/GenBank/DDBJ databases">
        <authorList>
            <person name="Alioto T."/>
            <person name="Alioto T."/>
            <person name="Gomez Garrido J."/>
        </authorList>
    </citation>
    <scope>NUCLEOTIDE SEQUENCE</scope>
    <source>
        <strain evidence="2">A484AB</strain>
    </source>
</reference>
<sequence length="1370" mass="155384">MAAKSNEDVEDVNTTRQSMTLVPVTGAIYHNGLEKPTERWSFELGLNLSEDKLLYTILKRLEKGYGIKDKCAALNIAKFKLQVSAKDFTPKLPEWPKGRIFSIDSQEQCDNCFPKILGHERELIVKVFVVEVVHVHEVLMQVARTSSEVCSSDSSNLNNSSSQNAVPTVSTVNKKKKAGRPKTTHRKEDEELFKRLRHNPDGNGVERKEWQIAKWDQFKSAMQNKFGVLALSERWIQCVCNKRIMLNKPRAINFFQARHWKVCCENRSKTSRHDRSGQTSIIACFEKQAKDKEQSSHSECDPLSNNENDFDLENSGSAIDLDNIEYSDGFCDVPDLELCLRNNDQEILEMEVDITPETDDDSYSSSFDETDSDDGKDEFRNNKNYLANEIKSGFKRIHIAHVDPVAEKLQSFLNAGIFPKESMFYILLKNAVSYVDWLAKRKENHSLQFQWENEVLQFLESLEYHGGRKVVNLLRGPGHDGEGPSGAVSGFDWKKWNWPLPGKTTRDKMYSGYSTENGIYAPLLQSFLQLSSEANSDILTLYEDSTVKIIPVALAKDGMQLKPGLLYDSRQGKIIGSTLNLDYNYIKQGEPEKVTLKSSIVQEAEAMCLTTLDAKFSLPVGVNNLTKGLTALDTFNMMKNETQEINVCLDHLQHSRTDSIIVQKTCCSHCAICTELGTVCDACSDKGHTVTEPALRPCDSCLEKEIQCIKAAVVCVSEDSESRNSGAQKELVRVNDEQSDPFLSIISPIPDGVHVAKRKRKSFSNWFLLVNNYRINLVQLRELSNDHALHSKLAPLVPLSAVRNRDRQDVESIMEISSPLVRKILTDNAKTVTHTVVPEKYRLREDNKSGVFKAPIGTCMGLLGHIFVSDVVQGKVYKVRANHYPANVTVEMDNLEHPIGVAVFKDILYCVESQRNTIAFKDLTGETVVDVNKLTVEKLKKKLKDIGAWNEDYKRKPKKYLQEKLREALNNKVASETNPAQQTTHRRNLPSHIHFDGEIKQPVALCFDQDGNMYVSTFTGAVYVVWLHCNLVSLKGTLVSSLQLNSTLLYGIVSLNNVVYVSAHEDNGGIYKITFDDDNCGLAEKVLNRFNPSLIAKFSIKSLLTLVVENTFSEMRSGATDMPLQLEFDHRFSRAIKERLKRQCSTPFAYFTAPKSYYPQVFTSTNYKDLPKLHPPKAHRLSEKQVNEMRNWRAMYADSPTVQPIDFATLSESAAVSSAHKETTETLYKFSQIVCVKTDSSDTHQLFVIALLQENVSVGMKRVKAKVFNQDPFNPVLFTEEEEKFVEVNNIVCDLTCYNYHEDIVELNDSDLTLLLDMLQHTNEVVTITEADTMRQTAVTEASVDEVQDQSTRIPRRRKRRFEDDFFYYE</sequence>
<organism evidence="2 3">
    <name type="scientific">Paramuricea clavata</name>
    <name type="common">Red gorgonian</name>
    <name type="synonym">Violescent sea-whip</name>
    <dbReference type="NCBI Taxonomy" id="317549"/>
    <lineage>
        <taxon>Eukaryota</taxon>
        <taxon>Metazoa</taxon>
        <taxon>Cnidaria</taxon>
        <taxon>Anthozoa</taxon>
        <taxon>Octocorallia</taxon>
        <taxon>Malacalcyonacea</taxon>
        <taxon>Plexauridae</taxon>
        <taxon>Paramuricea</taxon>
    </lineage>
</organism>
<proteinExistence type="predicted"/>
<feature type="region of interest" description="Disordered" evidence="1">
    <location>
        <begin position="153"/>
        <end position="188"/>
    </location>
</feature>
<feature type="compositionally biased region" description="Basic residues" evidence="1">
    <location>
        <begin position="173"/>
        <end position="185"/>
    </location>
</feature>